<dbReference type="InterPro" id="IPR001289">
    <property type="entry name" value="NFYA"/>
</dbReference>
<dbReference type="SMART" id="SM00521">
    <property type="entry name" value="CBF"/>
    <property type="match status" value="1"/>
</dbReference>
<keyword evidence="8" id="KW-1185">Reference proteome</keyword>
<keyword evidence="2 6" id="KW-0805">Transcription regulation</keyword>
<sequence>MKMEENKSFKVKPKKNNIVGGSVCNSTSINSPTTPKNQINQAPVICQPQFYSMSDAANAQCQFLSNPNIAKQFMAMLPTMSNVPFSPQNVKIENNAIKTIPVQNQEMAHINQFSSQQIQNNIGVNSTQTPSPNQQYIQLPNGQIVPTFQGMVGNQPLIMMIPPNHNMDMIHHNGSTPTQQNTTRTHNDIFPQPIAVSNKVQDDEPLYVNNKQYDRILKRREARAKLEKAGRIPRERKRLQCRLHLHGGIILSIFHV</sequence>
<dbReference type="PANTHER" id="PTHR12632">
    <property type="entry name" value="TRANSCRIPTION FACTOR NF-Y ALPHA-RELATED"/>
    <property type="match status" value="1"/>
</dbReference>
<keyword evidence="5 6" id="KW-0539">Nucleus</keyword>
<gene>
    <name evidence="7" type="ORF">A3Q56_08108</name>
</gene>
<evidence type="ECO:0000256" key="3">
    <source>
        <dbReference type="ARBA" id="ARBA00023125"/>
    </source>
</evidence>
<keyword evidence="3 6" id="KW-0238">DNA-binding</keyword>
<dbReference type="PROSITE" id="PS51152">
    <property type="entry name" value="NFYA_HAP2_2"/>
    <property type="match status" value="1"/>
</dbReference>
<keyword evidence="4 6" id="KW-0804">Transcription</keyword>
<proteinExistence type="inferred from homology"/>
<dbReference type="Gene3D" id="6.10.250.2430">
    <property type="match status" value="1"/>
</dbReference>
<comment type="subunit">
    <text evidence="6">Heterotrimer.</text>
</comment>
<evidence type="ECO:0000256" key="4">
    <source>
        <dbReference type="ARBA" id="ARBA00023163"/>
    </source>
</evidence>
<comment type="function">
    <text evidence="6">Component of the sequence-specific heterotrimeric transcription factor (NF-Y) which specifically recognizes a 5'-CCAAT-3' box motif found in the promoters of its target genes.</text>
</comment>
<dbReference type="OrthoDB" id="1097733at2759"/>
<dbReference type="GO" id="GO:0003677">
    <property type="term" value="F:DNA binding"/>
    <property type="evidence" value="ECO:0007669"/>
    <property type="project" value="UniProtKB-KW"/>
</dbReference>
<reference evidence="7 8" key="1">
    <citation type="submission" date="2016-04" db="EMBL/GenBank/DDBJ databases">
        <title>The genome of Intoshia linei affirms orthonectids as highly simplified spiralians.</title>
        <authorList>
            <person name="Mikhailov K.V."/>
            <person name="Slusarev G.S."/>
            <person name="Nikitin M.A."/>
            <person name="Logacheva M.D."/>
            <person name="Penin A."/>
            <person name="Aleoshin V."/>
            <person name="Panchin Y.V."/>
        </authorList>
    </citation>
    <scope>NUCLEOTIDE SEQUENCE [LARGE SCALE GENOMIC DNA]</scope>
    <source>
        <strain evidence="7">Intl2013</strain>
        <tissue evidence="7">Whole animal</tissue>
    </source>
</reference>
<evidence type="ECO:0000256" key="1">
    <source>
        <dbReference type="ARBA" id="ARBA00004123"/>
    </source>
</evidence>
<evidence type="ECO:0000256" key="5">
    <source>
        <dbReference type="ARBA" id="ARBA00023242"/>
    </source>
</evidence>
<dbReference type="EMBL" id="LWCA01002047">
    <property type="protein sequence ID" value="OAF64185.1"/>
    <property type="molecule type" value="Genomic_DNA"/>
</dbReference>
<dbReference type="Pfam" id="PF02045">
    <property type="entry name" value="CBFB_NFYA"/>
    <property type="match status" value="1"/>
</dbReference>
<comment type="subcellular location">
    <subcellularLocation>
        <location evidence="1 6">Nucleus</location>
    </subcellularLocation>
</comment>
<protein>
    <recommendedName>
        <fullName evidence="6">Nuclear transcription factor Y subunit</fullName>
    </recommendedName>
</protein>
<dbReference type="Proteomes" id="UP000078046">
    <property type="component" value="Unassembled WGS sequence"/>
</dbReference>
<organism evidence="7 8">
    <name type="scientific">Intoshia linei</name>
    <dbReference type="NCBI Taxonomy" id="1819745"/>
    <lineage>
        <taxon>Eukaryota</taxon>
        <taxon>Metazoa</taxon>
        <taxon>Spiralia</taxon>
        <taxon>Lophotrochozoa</taxon>
        <taxon>Mesozoa</taxon>
        <taxon>Orthonectida</taxon>
        <taxon>Rhopaluridae</taxon>
        <taxon>Intoshia</taxon>
    </lineage>
</organism>
<comment type="similarity">
    <text evidence="6">Belongs to the NFYA/HAP2 subunit family.</text>
</comment>
<accession>A0A177AQA8</accession>
<evidence type="ECO:0000313" key="8">
    <source>
        <dbReference type="Proteomes" id="UP000078046"/>
    </source>
</evidence>
<dbReference type="AlphaFoldDB" id="A0A177AQA8"/>
<comment type="caution">
    <text evidence="7">The sequence shown here is derived from an EMBL/GenBank/DDBJ whole genome shotgun (WGS) entry which is preliminary data.</text>
</comment>
<evidence type="ECO:0000313" key="7">
    <source>
        <dbReference type="EMBL" id="OAF64185.1"/>
    </source>
</evidence>
<dbReference type="GO" id="GO:0003700">
    <property type="term" value="F:DNA-binding transcription factor activity"/>
    <property type="evidence" value="ECO:0007669"/>
    <property type="project" value="UniProtKB-UniRule"/>
</dbReference>
<dbReference type="GO" id="GO:0005634">
    <property type="term" value="C:nucleus"/>
    <property type="evidence" value="ECO:0007669"/>
    <property type="project" value="UniProtKB-SubCell"/>
</dbReference>
<evidence type="ECO:0000256" key="6">
    <source>
        <dbReference type="RuleBase" id="RU367155"/>
    </source>
</evidence>
<evidence type="ECO:0000256" key="2">
    <source>
        <dbReference type="ARBA" id="ARBA00023015"/>
    </source>
</evidence>
<name>A0A177AQA8_9BILA</name>